<gene>
    <name evidence="2" type="ORF">G7024_21220</name>
</gene>
<name>A0AA40RXY1_STUST</name>
<comment type="caution">
    <text evidence="2">The sequence shown here is derived from an EMBL/GenBank/DDBJ whole genome shotgun (WGS) entry which is preliminary data.</text>
</comment>
<keyword evidence="1" id="KW-0472">Membrane</keyword>
<sequence>MSSPSNPPFECHWRPSGLLLAFYLAVQACALTAILLSAAPSAVRLVCLLLCLTHAWFALPRHILLSDPNAWRGLRHDGQGWHLWSERHGWQAVQLLPDSLALPLVVVLRFRLPGRRLASSVCVPCDALPHEQHRRLRLCLKFSRRRWAAPE</sequence>
<evidence type="ECO:0000256" key="1">
    <source>
        <dbReference type="SAM" id="Phobius"/>
    </source>
</evidence>
<proteinExistence type="predicted"/>
<accession>A0AA40RXY1</accession>
<organism evidence="2 3">
    <name type="scientific">Stutzerimonas stutzeri</name>
    <name type="common">Pseudomonas stutzeri</name>
    <dbReference type="NCBI Taxonomy" id="316"/>
    <lineage>
        <taxon>Bacteria</taxon>
        <taxon>Pseudomonadati</taxon>
        <taxon>Pseudomonadota</taxon>
        <taxon>Gammaproteobacteria</taxon>
        <taxon>Pseudomonadales</taxon>
        <taxon>Pseudomonadaceae</taxon>
        <taxon>Stutzerimonas</taxon>
    </lineage>
</organism>
<keyword evidence="1" id="KW-1133">Transmembrane helix</keyword>
<evidence type="ECO:0008006" key="4">
    <source>
        <dbReference type="Google" id="ProtNLM"/>
    </source>
</evidence>
<dbReference type="InterPro" id="IPR009883">
    <property type="entry name" value="YgfX"/>
</dbReference>
<dbReference type="AlphaFoldDB" id="A0AA40RXY1"/>
<dbReference type="Pfam" id="PF07254">
    <property type="entry name" value="Cpta_toxin"/>
    <property type="match status" value="1"/>
</dbReference>
<protein>
    <recommendedName>
        <fullName evidence="4">Toxin CptA</fullName>
    </recommendedName>
</protein>
<feature type="transmembrane region" description="Helical" evidence="1">
    <location>
        <begin position="45"/>
        <end position="64"/>
    </location>
</feature>
<evidence type="ECO:0000313" key="2">
    <source>
        <dbReference type="EMBL" id="MBA1306918.1"/>
    </source>
</evidence>
<keyword evidence="1" id="KW-0812">Transmembrane</keyword>
<evidence type="ECO:0000313" key="3">
    <source>
        <dbReference type="Proteomes" id="UP001138621"/>
    </source>
</evidence>
<reference evidence="2" key="1">
    <citation type="submission" date="2020-02" db="EMBL/GenBank/DDBJ databases">
        <title>Synteny-based analysis reveals conserved mechanism for high triclosan tolerance in Pseudomonas, as well as instances of horizontal transfer.</title>
        <authorList>
            <person name="Mcfarland A.G."/>
            <person name="Bertucci H.K."/>
            <person name="Litmann E."/>
            <person name="Shen J."/>
            <person name="Huttenhower C."/>
            <person name="Hartmann E.M."/>
        </authorList>
    </citation>
    <scope>NUCLEOTIDE SEQUENCE</scope>
    <source>
        <strain evidence="2">109A1</strain>
    </source>
</reference>
<dbReference type="RefSeq" id="WP_125852874.1">
    <property type="nucleotide sequence ID" value="NZ_JAAMRD010000023.1"/>
</dbReference>
<dbReference type="EMBL" id="JAAMRD010000023">
    <property type="protein sequence ID" value="MBA1306918.1"/>
    <property type="molecule type" value="Genomic_DNA"/>
</dbReference>
<dbReference type="Proteomes" id="UP001138621">
    <property type="component" value="Unassembled WGS sequence"/>
</dbReference>
<feature type="transmembrane region" description="Helical" evidence="1">
    <location>
        <begin position="20"/>
        <end position="38"/>
    </location>
</feature>